<name>A0ABR6SY72_9LIST</name>
<keyword evidence="2" id="KW-1185">Reference proteome</keyword>
<sequence length="303" mass="34308">MTTTTYRTISYKNSAGEIVDFSMPYQQFLYNIEGMGFAYENTIEESNYSDHIYVANTKLTTPDFSGELSLLSVFGDNRNIYENQREVTRVLNYDQLMRQQGIEAYGTLIYKNASGIEMFSRALIKSFSFGEIEEDGDELKVKISFDRISKTWVSTVPKKVQINLEGSDEAHKHPFSHPWTHGQTYKAGSGTIANIGGNHFAKLVIKIHGEVSAFNLIIRDTTSSFMKQIKYEGNVNKGETLVIDNFEMFVRKDGINSIAYFDLFSADPPFFDLLPGVPYAISVDSQNLRGSIEVELYETWVSA</sequence>
<dbReference type="Proteomes" id="UP000587800">
    <property type="component" value="Unassembled WGS sequence"/>
</dbReference>
<evidence type="ECO:0008006" key="3">
    <source>
        <dbReference type="Google" id="ProtNLM"/>
    </source>
</evidence>
<evidence type="ECO:0000313" key="2">
    <source>
        <dbReference type="Proteomes" id="UP000587800"/>
    </source>
</evidence>
<protein>
    <recommendedName>
        <fullName evidence="3">Phage tail protein</fullName>
    </recommendedName>
</protein>
<comment type="caution">
    <text evidence="1">The sequence shown here is derived from an EMBL/GenBank/DDBJ whole genome shotgun (WGS) entry which is preliminary data.</text>
</comment>
<proteinExistence type="predicted"/>
<gene>
    <name evidence="1" type="ORF">HCJ59_11775</name>
</gene>
<dbReference type="Gene3D" id="2.60.120.860">
    <property type="match status" value="1"/>
</dbReference>
<evidence type="ECO:0000313" key="1">
    <source>
        <dbReference type="EMBL" id="MBC1510564.1"/>
    </source>
</evidence>
<dbReference type="EMBL" id="JAASUB010000014">
    <property type="protein sequence ID" value="MBC1510564.1"/>
    <property type="molecule type" value="Genomic_DNA"/>
</dbReference>
<dbReference type="RefSeq" id="WP_038406436.1">
    <property type="nucleotide sequence ID" value="NZ_JAASTU010000011.1"/>
</dbReference>
<organism evidence="1 2">
    <name type="scientific">Listeria immobilis</name>
    <dbReference type="NCBI Taxonomy" id="2713502"/>
    <lineage>
        <taxon>Bacteria</taxon>
        <taxon>Bacillati</taxon>
        <taxon>Bacillota</taxon>
        <taxon>Bacilli</taxon>
        <taxon>Bacillales</taxon>
        <taxon>Listeriaceae</taxon>
        <taxon>Listeria</taxon>
    </lineage>
</organism>
<accession>A0ABR6SY72</accession>
<reference evidence="1 2" key="1">
    <citation type="submission" date="2020-03" db="EMBL/GenBank/DDBJ databases">
        <title>Soil Listeria distribution.</title>
        <authorList>
            <person name="Liao J."/>
            <person name="Wiedmann M."/>
        </authorList>
    </citation>
    <scope>NUCLEOTIDE SEQUENCE [LARGE SCALE GENOMIC DNA]</scope>
    <source>
        <strain evidence="1 2">FSL L7-1515</strain>
    </source>
</reference>